<reference evidence="7 8" key="1">
    <citation type="journal article" date="2020" name="Mol. Biol. Evol.">
        <title>Distinct Expression and Methylation Patterns for Genes with Different Fates following a Single Whole-Genome Duplication in Flowering Plants.</title>
        <authorList>
            <person name="Shi T."/>
            <person name="Rahmani R.S."/>
            <person name="Gugger P.F."/>
            <person name="Wang M."/>
            <person name="Li H."/>
            <person name="Zhang Y."/>
            <person name="Li Z."/>
            <person name="Wang Q."/>
            <person name="Van de Peer Y."/>
            <person name="Marchal K."/>
            <person name="Chen J."/>
        </authorList>
    </citation>
    <scope>NUCLEOTIDE SEQUENCE [LARGE SCALE GENOMIC DNA]</scope>
    <source>
        <tissue evidence="7">Leaf</tissue>
    </source>
</reference>
<keyword evidence="3" id="KW-0833">Ubl conjugation pathway</keyword>
<organism evidence="7 8">
    <name type="scientific">Nelumbo nucifera</name>
    <name type="common">Sacred lotus</name>
    <dbReference type="NCBI Taxonomy" id="4432"/>
    <lineage>
        <taxon>Eukaryota</taxon>
        <taxon>Viridiplantae</taxon>
        <taxon>Streptophyta</taxon>
        <taxon>Embryophyta</taxon>
        <taxon>Tracheophyta</taxon>
        <taxon>Spermatophyta</taxon>
        <taxon>Magnoliopsida</taxon>
        <taxon>Proteales</taxon>
        <taxon>Nelumbonaceae</taxon>
        <taxon>Nelumbo</taxon>
    </lineage>
</organism>
<evidence type="ECO:0000313" key="7">
    <source>
        <dbReference type="EMBL" id="DAD24329.1"/>
    </source>
</evidence>
<gene>
    <name evidence="7" type="ORF">HUJ06_025793</name>
</gene>
<evidence type="ECO:0000256" key="3">
    <source>
        <dbReference type="ARBA" id="ARBA00022786"/>
    </source>
</evidence>
<keyword evidence="4" id="KW-0539">Nucleus</keyword>
<evidence type="ECO:0000313" key="8">
    <source>
        <dbReference type="Proteomes" id="UP000607653"/>
    </source>
</evidence>
<dbReference type="PANTHER" id="PTHR16079">
    <property type="entry name" value="UBIQUITIN LIGASE PROTEIN CHFR"/>
    <property type="match status" value="1"/>
</dbReference>
<evidence type="ECO:0000256" key="2">
    <source>
        <dbReference type="ARBA" id="ARBA00022679"/>
    </source>
</evidence>
<evidence type="ECO:0000256" key="4">
    <source>
        <dbReference type="ARBA" id="ARBA00023242"/>
    </source>
</evidence>
<sequence length="185" mass="21825">MFKYVNCLGCDRAFCGAYWQAQGVVQSDLYAVCIPGNFKPIAERAISRIPFSAHQNNQYEQDITERCIRQMGKTLQDVISDWITKLNNREIEDRDVVVADQFEWRGNSGYWCPNFRRHLNDWEVLDLLELLQLIQDHQLNPNQQGSRIWKWARDGIFSVKSFYLKLSAGESQDFPWKETWLPHSY</sequence>
<dbReference type="AlphaFoldDB" id="A0A822XZ19"/>
<keyword evidence="8" id="KW-1185">Reference proteome</keyword>
<dbReference type="PANTHER" id="PTHR16079:SF4">
    <property type="entry name" value="E3 UBIQUITIN-PROTEIN LIGASE CHFR"/>
    <property type="match status" value="1"/>
</dbReference>
<evidence type="ECO:0000259" key="6">
    <source>
        <dbReference type="Pfam" id="PF17979"/>
    </source>
</evidence>
<keyword evidence="2" id="KW-0808">Transferase</keyword>
<evidence type="ECO:0000256" key="5">
    <source>
        <dbReference type="ARBA" id="ARBA00023306"/>
    </source>
</evidence>
<dbReference type="Pfam" id="PF17979">
    <property type="entry name" value="zf-CRD"/>
    <property type="match status" value="1"/>
</dbReference>
<feature type="domain" description="E3 ubiquitin-protein ligase CHFR cysteine rich" evidence="6">
    <location>
        <begin position="6"/>
        <end position="94"/>
    </location>
</feature>
<dbReference type="InterPro" id="IPR040909">
    <property type="entry name" value="CHFR_Znf-CRD"/>
</dbReference>
<accession>A0A822XZ19</accession>
<dbReference type="GO" id="GO:0016740">
    <property type="term" value="F:transferase activity"/>
    <property type="evidence" value="ECO:0007669"/>
    <property type="project" value="UniProtKB-KW"/>
</dbReference>
<proteinExistence type="predicted"/>
<dbReference type="GO" id="GO:0005634">
    <property type="term" value="C:nucleus"/>
    <property type="evidence" value="ECO:0007669"/>
    <property type="project" value="UniProtKB-SubCell"/>
</dbReference>
<dbReference type="InterPro" id="IPR052256">
    <property type="entry name" value="E3_ubiquitin-ligase_CHFR"/>
</dbReference>
<dbReference type="Proteomes" id="UP000607653">
    <property type="component" value="Unassembled WGS sequence"/>
</dbReference>
<dbReference type="EMBL" id="DUZY01000001">
    <property type="protein sequence ID" value="DAD24329.1"/>
    <property type="molecule type" value="Genomic_DNA"/>
</dbReference>
<evidence type="ECO:0000256" key="1">
    <source>
        <dbReference type="ARBA" id="ARBA00004123"/>
    </source>
</evidence>
<name>A0A822XZ19_NELNU</name>
<comment type="caution">
    <text evidence="7">The sequence shown here is derived from an EMBL/GenBank/DDBJ whole genome shotgun (WGS) entry which is preliminary data.</text>
</comment>
<keyword evidence="5" id="KW-0131">Cell cycle</keyword>
<comment type="subcellular location">
    <subcellularLocation>
        <location evidence="1">Nucleus</location>
    </subcellularLocation>
</comment>
<protein>
    <recommendedName>
        <fullName evidence="6">E3 ubiquitin-protein ligase CHFR cysteine rich domain-containing protein</fullName>
    </recommendedName>
</protein>